<feature type="transmembrane region" description="Helical" evidence="1">
    <location>
        <begin position="231"/>
        <end position="251"/>
    </location>
</feature>
<sequence length="463" mass="50737">MQKHSSPWPILLIYLACALATLTLWRQAQVNIPTGDEPHYMVMANGLARHGALEQTIPYQDAKQPGQPERFGLPPADDHSIAGPRGRFNLHNLGLPLLLALPFTLGGILGAKLFMILCGAGVVLCAWQISGLFSSEAGARRLAVLAGCIAAPLVPAASQVYPDILGGLLALTGLYWFLTTQQRRSAAAELALAVAVVYLPWLQIKFGPACALLVLAVAAKIHRESGDRRRVVRLLAAAAVSCVALAAYNQYAFGKMSGPYQDNAVEVSRTSLMVLMGLHFDQNQGFLMQNPINLLGLLGVGWLYRANRPFLLLWAAVFATLIVPNSLHPAWYGGWSFTGRFGWPAAVVFMVPTLYALLELSRRRRPLFLALAWLSVALQAYFFYCYAVDKVGMFNRGWETPLASYSMYYGRLHAWLPALYNGDWAFAYRPNYAWLAMVLLLLAAGFARGARRRWVGAAALGAV</sequence>
<dbReference type="EMBL" id="WWCX01000067">
    <property type="protein sequence ID" value="MYM97246.1"/>
    <property type="molecule type" value="Genomic_DNA"/>
</dbReference>
<feature type="transmembrane region" description="Helical" evidence="1">
    <location>
        <begin position="190"/>
        <end position="219"/>
    </location>
</feature>
<name>A0A845GVM5_9BURK</name>
<evidence type="ECO:0000313" key="2">
    <source>
        <dbReference type="EMBL" id="MYM97246.1"/>
    </source>
</evidence>
<feature type="transmembrane region" description="Helical" evidence="1">
    <location>
        <begin position="286"/>
        <end position="304"/>
    </location>
</feature>
<organism evidence="2 3">
    <name type="scientific">Duganella vulcania</name>
    <dbReference type="NCBI Taxonomy" id="2692166"/>
    <lineage>
        <taxon>Bacteria</taxon>
        <taxon>Pseudomonadati</taxon>
        <taxon>Pseudomonadota</taxon>
        <taxon>Betaproteobacteria</taxon>
        <taxon>Burkholderiales</taxon>
        <taxon>Oxalobacteraceae</taxon>
        <taxon>Telluria group</taxon>
        <taxon>Duganella</taxon>
    </lineage>
</organism>
<feature type="transmembrane region" description="Helical" evidence="1">
    <location>
        <begin position="114"/>
        <end position="133"/>
    </location>
</feature>
<accession>A0A845GVM5</accession>
<protein>
    <recommendedName>
        <fullName evidence="4">Glycosyltransferase RgtA/B/C/D-like domain-containing protein</fullName>
    </recommendedName>
</protein>
<feature type="transmembrane region" description="Helical" evidence="1">
    <location>
        <begin position="343"/>
        <end position="360"/>
    </location>
</feature>
<keyword evidence="1" id="KW-1133">Transmembrane helix</keyword>
<evidence type="ECO:0008006" key="4">
    <source>
        <dbReference type="Google" id="ProtNLM"/>
    </source>
</evidence>
<keyword evidence="1" id="KW-0472">Membrane</keyword>
<feature type="non-terminal residue" evidence="2">
    <location>
        <position position="463"/>
    </location>
</feature>
<evidence type="ECO:0000313" key="3">
    <source>
        <dbReference type="Proteomes" id="UP000447355"/>
    </source>
</evidence>
<dbReference type="RefSeq" id="WP_161086196.1">
    <property type="nucleotide sequence ID" value="NZ_WWCX01000067.1"/>
</dbReference>
<feature type="transmembrane region" description="Helical" evidence="1">
    <location>
        <begin position="367"/>
        <end position="384"/>
    </location>
</feature>
<comment type="caution">
    <text evidence="2">The sequence shown here is derived from an EMBL/GenBank/DDBJ whole genome shotgun (WGS) entry which is preliminary data.</text>
</comment>
<keyword evidence="1" id="KW-0812">Transmembrane</keyword>
<feature type="transmembrane region" description="Helical" evidence="1">
    <location>
        <begin position="432"/>
        <end position="450"/>
    </location>
</feature>
<dbReference type="Proteomes" id="UP000447355">
    <property type="component" value="Unassembled WGS sequence"/>
</dbReference>
<dbReference type="AlphaFoldDB" id="A0A845GVM5"/>
<reference evidence="2" key="1">
    <citation type="submission" date="2019-12" db="EMBL/GenBank/DDBJ databases">
        <title>Novel species isolated from a subtropical stream in China.</title>
        <authorList>
            <person name="Lu H."/>
        </authorList>
    </citation>
    <scope>NUCLEOTIDE SEQUENCE [LARGE SCALE GENOMIC DNA]</scope>
    <source>
        <strain evidence="2">FT81W</strain>
    </source>
</reference>
<feature type="transmembrane region" description="Helical" evidence="1">
    <location>
        <begin position="311"/>
        <end position="331"/>
    </location>
</feature>
<gene>
    <name evidence="2" type="ORF">GTP90_25675</name>
</gene>
<feature type="transmembrane region" description="Helical" evidence="1">
    <location>
        <begin position="6"/>
        <end position="25"/>
    </location>
</feature>
<feature type="transmembrane region" description="Helical" evidence="1">
    <location>
        <begin position="90"/>
        <end position="108"/>
    </location>
</feature>
<proteinExistence type="predicted"/>
<evidence type="ECO:0000256" key="1">
    <source>
        <dbReference type="SAM" id="Phobius"/>
    </source>
</evidence>